<dbReference type="InParanoid" id="D8Q683"/>
<evidence type="ECO:0000313" key="2">
    <source>
        <dbReference type="Proteomes" id="UP000007431"/>
    </source>
</evidence>
<dbReference type="EMBL" id="GL377307">
    <property type="protein sequence ID" value="EFI96190.1"/>
    <property type="molecule type" value="Genomic_DNA"/>
</dbReference>
<dbReference type="AlphaFoldDB" id="D8Q683"/>
<gene>
    <name evidence="1" type="ORF">SCHCODRAFT_110075</name>
</gene>
<name>D8Q683_SCHCM</name>
<sequence>MSSRPKFKRPRHTFVADPLRAPPAYRDILSVELWHEVFSHCLPLTLFAVRNTCQLFRDIVQRHDGVLLARAPLLLPYRPPDPRRLMRFTHDPDKYRALGERFGITNPWPSRGTFGSATYTELLFLPGKCFICKGRAEGPPTWITHMIYICSRRCRVEMFRTKVVYLIPKKGNLPSPTFPMDRYIVPSLTNLVMTKAWSKAPKKLAVLRSDLKKARREYRRRVIAPSTAEERKRGQVALFAVPHLLYHAIQMDDYIDLWRGKMDHAYKQTLKRNKALYISSSPITVCWLMEDRLRKFASNRSIPFAEAFGNSEIQRILLACSREFGRITPSILSDAGLVGRDSKDTKCAHCGEWVSRCRLDYHIANSHPTELRQERINPTTGKAEYRCGFCEKRSLRWFSAQSLREHQQDRHNVREAEEEWRPSGAVL</sequence>
<feature type="non-terminal residue" evidence="1">
    <location>
        <position position="427"/>
    </location>
</feature>
<evidence type="ECO:0000313" key="1">
    <source>
        <dbReference type="EMBL" id="EFI96190.1"/>
    </source>
</evidence>
<dbReference type="HOGENOM" id="CLU_657478_0_0_1"/>
<keyword evidence="2" id="KW-1185">Reference proteome</keyword>
<dbReference type="CDD" id="cd09917">
    <property type="entry name" value="F-box_SF"/>
    <property type="match status" value="1"/>
</dbReference>
<proteinExistence type="predicted"/>
<dbReference type="Proteomes" id="UP000007431">
    <property type="component" value="Unassembled WGS sequence"/>
</dbReference>
<dbReference type="VEuPathDB" id="FungiDB:SCHCODRAFT_02505320"/>
<accession>D8Q683</accession>
<organism evidence="2">
    <name type="scientific">Schizophyllum commune (strain H4-8 / FGSC 9210)</name>
    <name type="common">Split gill fungus</name>
    <dbReference type="NCBI Taxonomy" id="578458"/>
    <lineage>
        <taxon>Eukaryota</taxon>
        <taxon>Fungi</taxon>
        <taxon>Dikarya</taxon>
        <taxon>Basidiomycota</taxon>
        <taxon>Agaricomycotina</taxon>
        <taxon>Agaricomycetes</taxon>
        <taxon>Agaricomycetidae</taxon>
        <taxon>Agaricales</taxon>
        <taxon>Schizophyllaceae</taxon>
        <taxon>Schizophyllum</taxon>
    </lineage>
</organism>
<protein>
    <submittedName>
        <fullName evidence="1">Expressed protein</fullName>
    </submittedName>
</protein>
<reference evidence="1 2" key="1">
    <citation type="journal article" date="2010" name="Nat. Biotechnol.">
        <title>Genome sequence of the model mushroom Schizophyllum commune.</title>
        <authorList>
            <person name="Ohm R.A."/>
            <person name="de Jong J.F."/>
            <person name="Lugones L.G."/>
            <person name="Aerts A."/>
            <person name="Kothe E."/>
            <person name="Stajich J.E."/>
            <person name="de Vries R.P."/>
            <person name="Record E."/>
            <person name="Levasseur A."/>
            <person name="Baker S.E."/>
            <person name="Bartholomew K.A."/>
            <person name="Coutinho P.M."/>
            <person name="Erdmann S."/>
            <person name="Fowler T.J."/>
            <person name="Gathman A.C."/>
            <person name="Lombard V."/>
            <person name="Henrissat B."/>
            <person name="Knabe N."/>
            <person name="Kuees U."/>
            <person name="Lilly W.W."/>
            <person name="Lindquist E."/>
            <person name="Lucas S."/>
            <person name="Magnuson J.K."/>
            <person name="Piumi F."/>
            <person name="Raudaskoski M."/>
            <person name="Salamov A."/>
            <person name="Schmutz J."/>
            <person name="Schwarze F.W.M.R."/>
            <person name="vanKuyk P.A."/>
            <person name="Horton J.S."/>
            <person name="Grigoriev I.V."/>
            <person name="Woesten H.A.B."/>
        </authorList>
    </citation>
    <scope>NUCLEOTIDE SEQUENCE [LARGE SCALE GENOMIC DNA]</scope>
    <source>
        <strain evidence="2">H4-8 / FGSC 9210</strain>
    </source>
</reference>